<evidence type="ECO:0008006" key="3">
    <source>
        <dbReference type="Google" id="ProtNLM"/>
    </source>
</evidence>
<keyword evidence="2" id="KW-1185">Reference proteome</keyword>
<reference evidence="2" key="1">
    <citation type="journal article" date="2018" name="MSphere">
        <title>Fusobacterium Genomics Using MinION and Illumina Sequencing Enables Genome Completion and Correction.</title>
        <authorList>
            <person name="Todd S.M."/>
            <person name="Settlage R.E."/>
            <person name="Lahmers K.K."/>
            <person name="Slade D.J."/>
        </authorList>
    </citation>
    <scope>NUCLEOTIDE SEQUENCE [LARGE SCALE GENOMIC DNA]</scope>
    <source>
        <strain evidence="2">ATCC 27725</strain>
    </source>
</reference>
<evidence type="ECO:0000313" key="2">
    <source>
        <dbReference type="Proteomes" id="UP000241238"/>
    </source>
</evidence>
<protein>
    <recommendedName>
        <fullName evidence="3">CRISPR-associated protein, Csn2 family</fullName>
    </recommendedName>
</protein>
<dbReference type="RefSeq" id="WP_005948410.1">
    <property type="nucleotide sequence ID" value="NZ_CP028103.1"/>
</dbReference>
<dbReference type="Proteomes" id="UP000241238">
    <property type="component" value="Chromosome"/>
</dbReference>
<sequence length="237" mass="28287">MENQYNFLWYPLTSFIEKDNENINFEIAEIISPYIEVNMSNINNIQSEIETTDVKVEINPFIRFNEIFQIITYPDFENMEIELKKSLVNILFHLLGEMDLYLGQNKKDIIVKEMRKDIENGCFGKDSTKLFKLFKEYEKHIIVDILYDMYCYLNMIEAFKKSIKKIFKDSIIYDNLSSDTNLVIYLNYMKTEENIKKVEFLKEIFLPIGLELDLFWEYHFGVIGVEITMRIGEIAVF</sequence>
<evidence type="ECO:0000313" key="1">
    <source>
        <dbReference type="EMBL" id="AVQ32041.1"/>
    </source>
</evidence>
<proteinExistence type="predicted"/>
<name>A0ABN5JLA4_FUSVA</name>
<dbReference type="EMBL" id="CP028103">
    <property type="protein sequence ID" value="AVQ32041.1"/>
    <property type="molecule type" value="Genomic_DNA"/>
</dbReference>
<accession>A0ABN5JLA4</accession>
<organism evidence="1 2">
    <name type="scientific">Fusobacterium varium ATCC 27725</name>
    <dbReference type="NCBI Taxonomy" id="469618"/>
    <lineage>
        <taxon>Bacteria</taxon>
        <taxon>Fusobacteriati</taxon>
        <taxon>Fusobacteriota</taxon>
        <taxon>Fusobacteriia</taxon>
        <taxon>Fusobacteriales</taxon>
        <taxon>Fusobacteriaceae</taxon>
        <taxon>Fusobacterium</taxon>
    </lineage>
</organism>
<dbReference type="GeneID" id="77468860"/>
<gene>
    <name evidence="1" type="ORF">C4N18_12710</name>
</gene>